<sequence length="381" mass="42246">MIANERNVTVAGYQPLMNRGFGQWRCVCKDNGEWHWTGSVAMWWVPPPVPGWRGPLQEVDLHDKRASFGGLAMTVRYKKLGFVRDVCWTNFLLLSYHHPLAPTPQKARESDTREQIATPTGPQHQRATQDESRSIGGIDTATHQVSRPRYPHPVGGGEKQPRLVRRGAGRDGSVSDTRPPKREGDAISSPRRPPPPPVQSTVAAPEASTARGRPLSSAPCGPCCAGVAGRTTKWCRRWFLLRLVAQGSMMPDELVLVLSHRLGDFAGHKRWYARVEGPLDQSRWLVLVRLDPNVTTVPSHPPPPVSSFWEKRGHRLVKDQYRGSSFGCCPAAVVAHANLWRDMLLEGRDGVFRVGDATLVDALRDEAVLAASYGAVSHRHM</sequence>
<reference evidence="2 3" key="1">
    <citation type="journal article" date="2016" name="Front. Microbiol.">
        <title>Genome and transcriptome sequences reveal the specific parasitism of the nematophagous Purpureocillium lilacinum 36-1.</title>
        <authorList>
            <person name="Xie J."/>
            <person name="Li S."/>
            <person name="Mo C."/>
            <person name="Xiao X."/>
            <person name="Peng D."/>
            <person name="Wang G."/>
            <person name="Xiao Y."/>
        </authorList>
    </citation>
    <scope>NUCLEOTIDE SEQUENCE [LARGE SCALE GENOMIC DNA]</scope>
    <source>
        <strain evidence="2 3">36-1</strain>
    </source>
</reference>
<organism evidence="2 3">
    <name type="scientific">Purpureocillium lilacinum</name>
    <name type="common">Paecilomyces lilacinus</name>
    <dbReference type="NCBI Taxonomy" id="33203"/>
    <lineage>
        <taxon>Eukaryota</taxon>
        <taxon>Fungi</taxon>
        <taxon>Dikarya</taxon>
        <taxon>Ascomycota</taxon>
        <taxon>Pezizomycotina</taxon>
        <taxon>Sordariomycetes</taxon>
        <taxon>Hypocreomycetidae</taxon>
        <taxon>Hypocreales</taxon>
        <taxon>Ophiocordycipitaceae</taxon>
        <taxon>Purpureocillium</taxon>
    </lineage>
</organism>
<name>A0A2U3DRS6_PURLI</name>
<proteinExistence type="predicted"/>
<protein>
    <submittedName>
        <fullName evidence="2">Uncharacterized protein</fullName>
    </submittedName>
</protein>
<feature type="compositionally biased region" description="Polar residues" evidence="1">
    <location>
        <begin position="115"/>
        <end position="126"/>
    </location>
</feature>
<feature type="region of interest" description="Disordered" evidence="1">
    <location>
        <begin position="102"/>
        <end position="221"/>
    </location>
</feature>
<evidence type="ECO:0000256" key="1">
    <source>
        <dbReference type="SAM" id="MobiDB-lite"/>
    </source>
</evidence>
<evidence type="ECO:0000313" key="2">
    <source>
        <dbReference type="EMBL" id="PWI64957.1"/>
    </source>
</evidence>
<dbReference type="Proteomes" id="UP000245956">
    <property type="component" value="Unassembled WGS sequence"/>
</dbReference>
<accession>A0A2U3DRS6</accession>
<evidence type="ECO:0000313" key="3">
    <source>
        <dbReference type="Proteomes" id="UP000245956"/>
    </source>
</evidence>
<comment type="caution">
    <text evidence="2">The sequence shown here is derived from an EMBL/GenBank/DDBJ whole genome shotgun (WGS) entry which is preliminary data.</text>
</comment>
<dbReference type="AlphaFoldDB" id="A0A2U3DRS6"/>
<dbReference type="EMBL" id="LCWV01000041">
    <property type="protein sequence ID" value="PWI64957.1"/>
    <property type="molecule type" value="Genomic_DNA"/>
</dbReference>
<gene>
    <name evidence="2" type="ORF">PCL_08408</name>
</gene>